<dbReference type="AlphaFoldDB" id="A0A9P8A7G1"/>
<dbReference type="SUPFAM" id="SSF82199">
    <property type="entry name" value="SET domain"/>
    <property type="match status" value="1"/>
</dbReference>
<dbReference type="Gene3D" id="3.90.1410.10">
    <property type="entry name" value="set domain protein methyltransferase, domain 1"/>
    <property type="match status" value="1"/>
</dbReference>
<dbReference type="EMBL" id="JAIFTL010000092">
    <property type="protein sequence ID" value="KAG9323682.1"/>
    <property type="molecule type" value="Genomic_DNA"/>
</dbReference>
<dbReference type="GO" id="GO:0016279">
    <property type="term" value="F:protein-lysine N-methyltransferase activity"/>
    <property type="evidence" value="ECO:0007669"/>
    <property type="project" value="TreeGrafter"/>
</dbReference>
<name>A0A9P8A7G1_MORAP</name>
<evidence type="ECO:0008006" key="3">
    <source>
        <dbReference type="Google" id="ProtNLM"/>
    </source>
</evidence>
<comment type="caution">
    <text evidence="1">The sequence shown here is derived from an EMBL/GenBank/DDBJ whole genome shotgun (WGS) entry which is preliminary data.</text>
</comment>
<sequence length="478" mass="53490">MPLLSQFCKWSKANGLRSRLVPKESRGKGIGLFLESAEENTQDHLPVNGESQNQGDLAFIPASLILSRSRILKLDRDCLQTTFKAIGRENVSERLALLLFILYERLALEKKHCAPTTSSASATACTTHAYSPDGFSYADYIAVLPDVRTPVTLDPDTARGYLAGTLLLDSVCAKRKKLESEFELLSGNMGVFEHWPVHPTLDNFVWADATFWSRVLSFGSQWGKGTAALEQNVDQAQDQDQDQAEHAEDRLDVKDDLHMVPFLDFANHAAKPNIRWQVDADGLRVWGLESLMDPSQSEQDPGNTDHEVFLSYGIKPNTELLFLYGFTLQDNPTQFLTLALPLDEDDPFYMPKVHTLMRLGIPPRVTVYTNKNDGPEDLVELCQGLWITPESQVLLWIYALNEEDGLDAMIEEPAVKLCVPHESVDTGDDQDDNRNIEEVDLIDEETVGRLIMTIQGFKIATKAAVEATVPKLQIYPVL</sequence>
<feature type="non-terminal residue" evidence="1">
    <location>
        <position position="1"/>
    </location>
</feature>
<evidence type="ECO:0000313" key="1">
    <source>
        <dbReference type="EMBL" id="KAG9323682.1"/>
    </source>
</evidence>
<protein>
    <recommendedName>
        <fullName evidence="3">SET domain-containing protein</fullName>
    </recommendedName>
</protein>
<dbReference type="Proteomes" id="UP000717515">
    <property type="component" value="Unassembled WGS sequence"/>
</dbReference>
<evidence type="ECO:0000313" key="2">
    <source>
        <dbReference type="Proteomes" id="UP000717515"/>
    </source>
</evidence>
<gene>
    <name evidence="1" type="ORF">KVV02_002978</name>
</gene>
<dbReference type="PANTHER" id="PTHR13271">
    <property type="entry name" value="UNCHARACTERIZED PUTATIVE METHYLTRANSFERASE"/>
    <property type="match status" value="1"/>
</dbReference>
<reference evidence="1" key="1">
    <citation type="submission" date="2021-07" db="EMBL/GenBank/DDBJ databases">
        <title>Draft genome of Mortierella alpina, strain LL118, isolated from an aspen leaf litter sample.</title>
        <authorList>
            <person name="Yang S."/>
            <person name="Vinatzer B.A."/>
        </authorList>
    </citation>
    <scope>NUCLEOTIDE SEQUENCE</scope>
    <source>
        <strain evidence="1">LL118</strain>
    </source>
</reference>
<organism evidence="1 2">
    <name type="scientific">Mortierella alpina</name>
    <name type="common">Oleaginous fungus</name>
    <name type="synonym">Mortierella renispora</name>
    <dbReference type="NCBI Taxonomy" id="64518"/>
    <lineage>
        <taxon>Eukaryota</taxon>
        <taxon>Fungi</taxon>
        <taxon>Fungi incertae sedis</taxon>
        <taxon>Mucoromycota</taxon>
        <taxon>Mortierellomycotina</taxon>
        <taxon>Mortierellomycetes</taxon>
        <taxon>Mortierellales</taxon>
        <taxon>Mortierellaceae</taxon>
        <taxon>Mortierella</taxon>
    </lineage>
</organism>
<accession>A0A9P8A7G1</accession>
<dbReference type="InterPro" id="IPR046341">
    <property type="entry name" value="SET_dom_sf"/>
</dbReference>
<dbReference type="InterPro" id="IPR050600">
    <property type="entry name" value="SETD3_SETD6_MTase"/>
</dbReference>
<dbReference type="CDD" id="cd10527">
    <property type="entry name" value="SET_LSMT"/>
    <property type="match status" value="1"/>
</dbReference>
<proteinExistence type="predicted"/>